<organism evidence="7 8">
    <name type="scientific">candidate division Kazan bacterium RBG_13_50_9</name>
    <dbReference type="NCBI Taxonomy" id="1798535"/>
    <lineage>
        <taxon>Bacteria</taxon>
        <taxon>Bacteria division Kazan-3B-28</taxon>
    </lineage>
</organism>
<feature type="compositionally biased region" description="Low complexity" evidence="6">
    <location>
        <begin position="8"/>
        <end position="17"/>
    </location>
</feature>
<evidence type="ECO:0000313" key="7">
    <source>
        <dbReference type="EMBL" id="OGB74264.1"/>
    </source>
</evidence>
<dbReference type="InterPro" id="IPR014721">
    <property type="entry name" value="Ribsml_uS5_D2-typ_fold_subgr"/>
</dbReference>
<dbReference type="AlphaFoldDB" id="A0A1F4NS05"/>
<accession>A0A1F4NS05</accession>
<name>A0A1F4NS05_UNCK3</name>
<keyword evidence="1" id="KW-0819">tRNA processing</keyword>
<evidence type="ECO:0000256" key="5">
    <source>
        <dbReference type="ARBA" id="ARBA00022884"/>
    </source>
</evidence>
<keyword evidence="4" id="KW-0378">Hydrolase</keyword>
<dbReference type="Gene3D" id="3.30.230.10">
    <property type="match status" value="1"/>
</dbReference>
<proteinExistence type="predicted"/>
<keyword evidence="3" id="KW-0255">Endonuclease</keyword>
<dbReference type="Pfam" id="PF00825">
    <property type="entry name" value="Ribonuclease_P"/>
    <property type="match status" value="1"/>
</dbReference>
<evidence type="ECO:0000313" key="8">
    <source>
        <dbReference type="Proteomes" id="UP000176651"/>
    </source>
</evidence>
<dbReference type="EMBL" id="META01000003">
    <property type="protein sequence ID" value="OGB74264.1"/>
    <property type="molecule type" value="Genomic_DNA"/>
</dbReference>
<evidence type="ECO:0000256" key="1">
    <source>
        <dbReference type="ARBA" id="ARBA00022694"/>
    </source>
</evidence>
<sequence>MVRAPEPAAAHTAAFTIKHTHPAHPLGRPRVIVSTKVTKRATQRNLIKRRLRELWRELGKDHQSPHIYVKKAALAMSFAELRAEMAQALKRL</sequence>
<reference evidence="7 8" key="1">
    <citation type="journal article" date="2016" name="Nat. Commun.">
        <title>Thousands of microbial genomes shed light on interconnected biogeochemical processes in an aquifer system.</title>
        <authorList>
            <person name="Anantharaman K."/>
            <person name="Brown C.T."/>
            <person name="Hug L.A."/>
            <person name="Sharon I."/>
            <person name="Castelle C.J."/>
            <person name="Probst A.J."/>
            <person name="Thomas B.C."/>
            <person name="Singh A."/>
            <person name="Wilkins M.J."/>
            <person name="Karaoz U."/>
            <person name="Brodie E.L."/>
            <person name="Williams K.H."/>
            <person name="Hubbard S.S."/>
            <person name="Banfield J.F."/>
        </authorList>
    </citation>
    <scope>NUCLEOTIDE SEQUENCE [LARGE SCALE GENOMIC DNA]</scope>
</reference>
<dbReference type="GO" id="GO:0008033">
    <property type="term" value="P:tRNA processing"/>
    <property type="evidence" value="ECO:0007669"/>
    <property type="project" value="UniProtKB-KW"/>
</dbReference>
<evidence type="ECO:0000256" key="6">
    <source>
        <dbReference type="SAM" id="MobiDB-lite"/>
    </source>
</evidence>
<dbReference type="GO" id="GO:0000049">
    <property type="term" value="F:tRNA binding"/>
    <property type="evidence" value="ECO:0007669"/>
    <property type="project" value="InterPro"/>
</dbReference>
<keyword evidence="2" id="KW-0540">Nuclease</keyword>
<dbReference type="InterPro" id="IPR000100">
    <property type="entry name" value="RNase_P"/>
</dbReference>
<keyword evidence="5" id="KW-0694">RNA-binding</keyword>
<evidence type="ECO:0000256" key="3">
    <source>
        <dbReference type="ARBA" id="ARBA00022759"/>
    </source>
</evidence>
<dbReference type="GO" id="GO:0004526">
    <property type="term" value="F:ribonuclease P activity"/>
    <property type="evidence" value="ECO:0007669"/>
    <property type="project" value="InterPro"/>
</dbReference>
<comment type="caution">
    <text evidence="7">The sequence shown here is derived from an EMBL/GenBank/DDBJ whole genome shotgun (WGS) entry which is preliminary data.</text>
</comment>
<gene>
    <name evidence="7" type="ORF">A2V68_00670</name>
</gene>
<dbReference type="Proteomes" id="UP000176651">
    <property type="component" value="Unassembled WGS sequence"/>
</dbReference>
<evidence type="ECO:0000256" key="4">
    <source>
        <dbReference type="ARBA" id="ARBA00022801"/>
    </source>
</evidence>
<dbReference type="STRING" id="1798535.A2V68_00670"/>
<protein>
    <submittedName>
        <fullName evidence="7">Uncharacterized protein</fullName>
    </submittedName>
</protein>
<evidence type="ECO:0000256" key="2">
    <source>
        <dbReference type="ARBA" id="ARBA00022722"/>
    </source>
</evidence>
<dbReference type="InterPro" id="IPR020568">
    <property type="entry name" value="Ribosomal_Su5_D2-typ_SF"/>
</dbReference>
<feature type="region of interest" description="Disordered" evidence="6">
    <location>
        <begin position="1"/>
        <end position="29"/>
    </location>
</feature>
<dbReference type="SUPFAM" id="SSF54211">
    <property type="entry name" value="Ribosomal protein S5 domain 2-like"/>
    <property type="match status" value="1"/>
</dbReference>